<evidence type="ECO:0000313" key="2">
    <source>
        <dbReference type="Proteomes" id="UP000190959"/>
    </source>
</evidence>
<protein>
    <submittedName>
        <fullName evidence="1">Uncharacterized protein</fullName>
    </submittedName>
</protein>
<dbReference type="RefSeq" id="WP_008419123.1">
    <property type="nucleotide sequence ID" value="NZ_MWMH01000004.1"/>
</dbReference>
<dbReference type="Proteomes" id="UP000190959">
    <property type="component" value="Unassembled WGS sequence"/>
</dbReference>
<dbReference type="EMBL" id="MWMH01000004">
    <property type="protein sequence ID" value="OOP72937.1"/>
    <property type="molecule type" value="Genomic_DNA"/>
</dbReference>
<sequence length="171" mass="19843">MSGIMYLYVSDKNGAHKIPKPKHSPYTYSTTYKAVPSLANEEVLLVILCYETVNRKPHELDFVSFHRARLDEKGCYIQDKEEINNSLINFVNYDFATSDELALRDTIPIPVAPKNIPTENEKNALYSYVKENYPSLWTNCPYLVEQNVKSIENHHNELKELVKEAYKKKII</sequence>
<gene>
    <name evidence="1" type="ORF">CBEIBR21_14125</name>
</gene>
<evidence type="ECO:0000313" key="1">
    <source>
        <dbReference type="EMBL" id="OOP72937.1"/>
    </source>
</evidence>
<accession>A0A1S9N5X6</accession>
<organism evidence="1 2">
    <name type="scientific">Clostridium beijerinckii</name>
    <name type="common">Clostridium MP</name>
    <dbReference type="NCBI Taxonomy" id="1520"/>
    <lineage>
        <taxon>Bacteria</taxon>
        <taxon>Bacillati</taxon>
        <taxon>Bacillota</taxon>
        <taxon>Clostridia</taxon>
        <taxon>Eubacteriales</taxon>
        <taxon>Clostridiaceae</taxon>
        <taxon>Clostridium</taxon>
    </lineage>
</organism>
<proteinExistence type="predicted"/>
<name>A0A1S9N5X6_CLOBE</name>
<dbReference type="AlphaFoldDB" id="A0A1S9N5X6"/>
<comment type="caution">
    <text evidence="1">The sequence shown here is derived from an EMBL/GenBank/DDBJ whole genome shotgun (WGS) entry which is preliminary data.</text>
</comment>
<reference evidence="1 2" key="1">
    <citation type="submission" date="2017-02" db="EMBL/GenBank/DDBJ databases">
        <title>Genome sequence of Clostridium beijerinckii Br21.</title>
        <authorList>
            <person name="Fonseca B.C."/>
            <person name="Guazzaroni M.E."/>
            <person name="Riano-Pachon D.M."/>
            <person name="Reginatto V."/>
        </authorList>
    </citation>
    <scope>NUCLEOTIDE SEQUENCE [LARGE SCALE GENOMIC DNA]</scope>
    <source>
        <strain evidence="1 2">Br21</strain>
    </source>
</reference>